<keyword evidence="2" id="KW-0456">Lyase</keyword>
<sequence>MLDAVLVGQFHSPAGRGGSPVRRNWQSPPDSDMKSYKISCLGARVLRIWSVKM</sequence>
<proteinExistence type="predicted"/>
<dbReference type="Proteomes" id="UP000057938">
    <property type="component" value="Chromosome"/>
</dbReference>
<organism evidence="2 3">
    <name type="scientific">Altererythrobacter epoxidivorans</name>
    <dbReference type="NCBI Taxonomy" id="361183"/>
    <lineage>
        <taxon>Bacteria</taxon>
        <taxon>Pseudomonadati</taxon>
        <taxon>Pseudomonadota</taxon>
        <taxon>Alphaproteobacteria</taxon>
        <taxon>Sphingomonadales</taxon>
        <taxon>Erythrobacteraceae</taxon>
        <taxon>Altererythrobacter</taxon>
    </lineage>
</organism>
<name>A0A0M4M7A3_9SPHN</name>
<keyword evidence="3" id="KW-1185">Reference proteome</keyword>
<dbReference type="EMBL" id="CP012669">
    <property type="protein sequence ID" value="ALE16298.1"/>
    <property type="molecule type" value="Genomic_DNA"/>
</dbReference>
<accession>A0A0M4M7A3</accession>
<dbReference type="STRING" id="361183.AMC99_01000"/>
<gene>
    <name evidence="2" type="ORF">AMC99_01000</name>
</gene>
<dbReference type="AlphaFoldDB" id="A0A0M4M7A3"/>
<reference evidence="2 3" key="1">
    <citation type="submission" date="2015-09" db="EMBL/GenBank/DDBJ databases">
        <title>Complete genome sequence of a benzo[a]pyrene-degrading bacterium Altererythrobacter epoxidivorans CGMCC 1.7731T.</title>
        <authorList>
            <person name="Li Z."/>
            <person name="Cheng H."/>
            <person name="Huo Y."/>
            <person name="Xu X."/>
        </authorList>
    </citation>
    <scope>NUCLEOTIDE SEQUENCE [LARGE SCALE GENOMIC DNA]</scope>
    <source>
        <strain evidence="2 3">CGMCC 1.7731</strain>
    </source>
</reference>
<dbReference type="GO" id="GO:0004451">
    <property type="term" value="F:isocitrate lyase activity"/>
    <property type="evidence" value="ECO:0007669"/>
    <property type="project" value="UniProtKB-EC"/>
</dbReference>
<dbReference type="KEGG" id="aep:AMC99_01000"/>
<feature type="region of interest" description="Disordered" evidence="1">
    <location>
        <begin position="11"/>
        <end position="33"/>
    </location>
</feature>
<protein>
    <submittedName>
        <fullName evidence="2">Isocitrate lyase</fullName>
        <ecNumber evidence="2">4.1.3.1</ecNumber>
    </submittedName>
</protein>
<evidence type="ECO:0000313" key="3">
    <source>
        <dbReference type="Proteomes" id="UP000057938"/>
    </source>
</evidence>
<evidence type="ECO:0000256" key="1">
    <source>
        <dbReference type="SAM" id="MobiDB-lite"/>
    </source>
</evidence>
<dbReference type="EC" id="4.1.3.1" evidence="2"/>
<evidence type="ECO:0000313" key="2">
    <source>
        <dbReference type="EMBL" id="ALE16298.1"/>
    </source>
</evidence>